<dbReference type="EMBL" id="HE601055">
    <property type="protein sequence ID" value="CAP33480.2"/>
    <property type="molecule type" value="Genomic_DNA"/>
</dbReference>
<dbReference type="RefSeq" id="XP_045095620.1">
    <property type="nucleotide sequence ID" value="XM_045243262.1"/>
</dbReference>
<dbReference type="CDD" id="cd00109">
    <property type="entry name" value="Kunitz-type"/>
    <property type="match status" value="4"/>
</dbReference>
<dbReference type="SMART" id="SM00289">
    <property type="entry name" value="WR1"/>
    <property type="match status" value="15"/>
</dbReference>
<keyword evidence="4" id="KW-1185">Reference proteome</keyword>
<dbReference type="STRING" id="6238.A8XLH6"/>
<dbReference type="Pfam" id="PF00014">
    <property type="entry name" value="Kunitz_BPTI"/>
    <property type="match status" value="5"/>
</dbReference>
<dbReference type="InterPro" id="IPR002223">
    <property type="entry name" value="Kunitz_BPTI"/>
</dbReference>
<reference evidence="3 4" key="2">
    <citation type="journal article" date="2011" name="PLoS Genet.">
        <title>Caenorhabditis briggsae recombinant inbred line genotypes reveal inter-strain incompatibility and the evolution of recombination.</title>
        <authorList>
            <person name="Ross J.A."/>
            <person name="Koboldt D.C."/>
            <person name="Staisch J.E."/>
            <person name="Chamberlin H.M."/>
            <person name="Gupta B.P."/>
            <person name="Miller R.D."/>
            <person name="Baird S.E."/>
            <person name="Haag E.S."/>
        </authorList>
    </citation>
    <scope>NUCLEOTIDE SEQUENCE [LARGE SCALE GENOMIC DNA]</scope>
    <source>
        <strain evidence="3 4">AF16</strain>
    </source>
</reference>
<evidence type="ECO:0000256" key="1">
    <source>
        <dbReference type="SAM" id="SignalP"/>
    </source>
</evidence>
<dbReference type="WormBase" id="CBG15281">
    <property type="protein sequence ID" value="CBP40984"/>
    <property type="gene ID" value="WBGene00035592"/>
</dbReference>
<reference evidence="3 4" key="1">
    <citation type="journal article" date="2003" name="PLoS Biol.">
        <title>The genome sequence of Caenorhabditis briggsae: a platform for comparative genomics.</title>
        <authorList>
            <person name="Stein L.D."/>
            <person name="Bao Z."/>
            <person name="Blasiar D."/>
            <person name="Blumenthal T."/>
            <person name="Brent M.R."/>
            <person name="Chen N."/>
            <person name="Chinwalla A."/>
            <person name="Clarke L."/>
            <person name="Clee C."/>
            <person name="Coghlan A."/>
            <person name="Coulson A."/>
            <person name="D'Eustachio P."/>
            <person name="Fitch D.H."/>
            <person name="Fulton L.A."/>
            <person name="Fulton R.E."/>
            <person name="Griffiths-Jones S."/>
            <person name="Harris T.W."/>
            <person name="Hillier L.W."/>
            <person name="Kamath R."/>
            <person name="Kuwabara P.E."/>
            <person name="Mardis E.R."/>
            <person name="Marra M.A."/>
            <person name="Miner T.L."/>
            <person name="Minx P."/>
            <person name="Mullikin J.C."/>
            <person name="Plumb R.W."/>
            <person name="Rogers J."/>
            <person name="Schein J.E."/>
            <person name="Sohrmann M."/>
            <person name="Spieth J."/>
            <person name="Stajich J.E."/>
            <person name="Wei C."/>
            <person name="Willey D."/>
            <person name="Wilson R.K."/>
            <person name="Durbin R."/>
            <person name="Waterston R.H."/>
        </authorList>
    </citation>
    <scope>NUCLEOTIDE SEQUENCE [LARGE SCALE GENOMIC DNA]</scope>
    <source>
        <strain evidence="3 4">AF16</strain>
    </source>
</reference>
<dbReference type="InterPro" id="IPR053014">
    <property type="entry name" value="Cuticle_assoc_divergent"/>
</dbReference>
<organism evidence="3 4">
    <name type="scientific">Caenorhabditis briggsae</name>
    <dbReference type="NCBI Taxonomy" id="6238"/>
    <lineage>
        <taxon>Eukaryota</taxon>
        <taxon>Metazoa</taxon>
        <taxon>Ecdysozoa</taxon>
        <taxon>Nematoda</taxon>
        <taxon>Chromadorea</taxon>
        <taxon>Rhabditida</taxon>
        <taxon>Rhabditina</taxon>
        <taxon>Rhabditomorpha</taxon>
        <taxon>Rhabditoidea</taxon>
        <taxon>Rhabditidae</taxon>
        <taxon>Peloderinae</taxon>
        <taxon>Caenorhabditis</taxon>
    </lineage>
</organism>
<dbReference type="KEGG" id="cbr:CBG_15281"/>
<feature type="signal peptide" evidence="1">
    <location>
        <begin position="1"/>
        <end position="25"/>
    </location>
</feature>
<dbReference type="OMA" id="MPRICTP"/>
<feature type="domain" description="BPTI/Kunitz inhibitor" evidence="2">
    <location>
        <begin position="306"/>
        <end position="358"/>
    </location>
</feature>
<dbReference type="CDD" id="cd22593">
    <property type="entry name" value="Kunitz_conkunitzin"/>
    <property type="match status" value="1"/>
</dbReference>
<feature type="domain" description="BPTI/Kunitz inhibitor" evidence="2">
    <location>
        <begin position="432"/>
        <end position="479"/>
    </location>
</feature>
<dbReference type="InterPro" id="IPR036880">
    <property type="entry name" value="Kunitz_BPTI_sf"/>
</dbReference>
<proteinExistence type="predicted"/>
<dbReference type="InterPro" id="IPR028150">
    <property type="entry name" value="Lustrin_cystein"/>
</dbReference>
<dbReference type="GO" id="GO:0004867">
    <property type="term" value="F:serine-type endopeptidase inhibitor activity"/>
    <property type="evidence" value="ECO:0007669"/>
    <property type="project" value="InterPro"/>
</dbReference>
<dbReference type="eggNOG" id="KOG4295">
    <property type="taxonomic scope" value="Eukaryota"/>
</dbReference>
<dbReference type="FunCoup" id="A8XLH6">
    <property type="interactions" value="4"/>
</dbReference>
<keyword evidence="1" id="KW-0732">Signal</keyword>
<dbReference type="PROSITE" id="PS00280">
    <property type="entry name" value="BPTI_KUNITZ_1"/>
    <property type="match status" value="3"/>
</dbReference>
<accession>A8XLH6</accession>
<evidence type="ECO:0000259" key="2">
    <source>
        <dbReference type="PROSITE" id="PS50279"/>
    </source>
</evidence>
<dbReference type="PANTHER" id="PTHR46339">
    <property type="entry name" value="PROTEIN CBG15282-RELATED"/>
    <property type="match status" value="1"/>
</dbReference>
<evidence type="ECO:0000313" key="5">
    <source>
        <dbReference type="WormBase" id="CBG15281"/>
    </source>
</evidence>
<dbReference type="InterPro" id="IPR020901">
    <property type="entry name" value="Prtase_inh_Kunz-CS"/>
</dbReference>
<dbReference type="PROSITE" id="PS50279">
    <property type="entry name" value="BPTI_KUNITZ_2"/>
    <property type="match status" value="5"/>
</dbReference>
<dbReference type="Pfam" id="PF01683">
    <property type="entry name" value="EB"/>
    <property type="match status" value="2"/>
</dbReference>
<feature type="domain" description="BPTI/Kunitz inhibitor" evidence="2">
    <location>
        <begin position="526"/>
        <end position="576"/>
    </location>
</feature>
<name>A8XLH6_CAEBR</name>
<dbReference type="Pfam" id="PF14625">
    <property type="entry name" value="Lustrin_cystein"/>
    <property type="match status" value="10"/>
</dbReference>
<feature type="chain" id="PRO_5002732524" evidence="1">
    <location>
        <begin position="26"/>
        <end position="1610"/>
    </location>
</feature>
<protein>
    <submittedName>
        <fullName evidence="3">Protein CBG15281</fullName>
    </submittedName>
</protein>
<dbReference type="HOGENOM" id="CLU_004071_0_0_1"/>
<dbReference type="InterPro" id="IPR006150">
    <property type="entry name" value="Cys_repeat_1"/>
</dbReference>
<dbReference type="CTD" id="8584986"/>
<dbReference type="Gene3D" id="4.10.410.10">
    <property type="entry name" value="Pancreatic trypsin inhibitor Kunitz domain"/>
    <property type="match status" value="5"/>
</dbReference>
<dbReference type="SUPFAM" id="SSF57362">
    <property type="entry name" value="BPTI-like"/>
    <property type="match status" value="5"/>
</dbReference>
<dbReference type="InterPro" id="IPR006149">
    <property type="entry name" value="EB_dom"/>
</dbReference>
<dbReference type="GeneID" id="8584986"/>
<dbReference type="InParanoid" id="A8XLH6"/>
<feature type="domain" description="BPTI/Kunitz inhibitor" evidence="2">
    <location>
        <begin position="633"/>
        <end position="685"/>
    </location>
</feature>
<gene>
    <name evidence="3 5" type="ORF">CBG15281</name>
    <name evidence="3" type="ORF">CBG_15281</name>
</gene>
<dbReference type="PANTHER" id="PTHR46339:SF4">
    <property type="entry name" value="BPTI_KUNITZ INHIBITOR DOMAIN-CONTAINING PROTEIN"/>
    <property type="match status" value="1"/>
</dbReference>
<evidence type="ECO:0000313" key="4">
    <source>
        <dbReference type="Proteomes" id="UP000008549"/>
    </source>
</evidence>
<dbReference type="Proteomes" id="UP000008549">
    <property type="component" value="Unassembled WGS sequence"/>
</dbReference>
<dbReference type="SMART" id="SM00131">
    <property type="entry name" value="KU"/>
    <property type="match status" value="5"/>
</dbReference>
<evidence type="ECO:0000313" key="3">
    <source>
        <dbReference type="EMBL" id="CAP33480.2"/>
    </source>
</evidence>
<sequence>MRLRPPRRWLFQFLCTAYLTQLAKSYCEEDAYCDECELVKVGQPCNDFDRLPVYTCNNDTKKVVYTPSKYFMCVDGEVIQFDCSYRNMPPAVFNQITRECVQEETTDNHIRRRRATTGSSVLVTCVISTLIVKEECSVHCWPSKRYGDAMEVNPGESGCVENRQCEAVWPGTTCTSAGLCECPKETVPSRTRDGTVCISSALPPACPLPEAHNGNPNPATVLANPSTHPLNPGNYMPVLCNSLSSETRTSNGGDGSTWCVYPDGEQDVYIADTYNCISHPQVNNDLFSEYSEKVDGICCHNRAFVCIQPLESGDEPSVPRWWYNSATGTCVQFMWDPDTITNASPNNFRTAEHCESYCRDTCRRGGPEFASSKFSILDEVPRTNCLASTSRCDQDHQCTLIGSQQTCCPTAAHICSANGGRLLLTKPPENYDRGLQIAGHKSVTRYYYDIDQGRCVNFMYQGLGNYNNFLTKQDCESFCSKLVCENGNPLRIGEEWQRCETNADCPSSHSCQGSHKVCCPTAQSLCTQPKRLGDCTSAVRRYWYNAATRTCEMFQYTGCQGNDNNFPTLVACQQRCRGINVEPKCQHGRAFRDRNGNFQQCSDKQNGPKCPVNYVCSFDGTTHGCCPTKAFTCSLNPDKGVQCGSGRSYRYHFNSNKQSCESFQYEGCDGNANNFLTSEDCQHYCGVGGCPNGGMPLRDEATNKPMSCSENKSCPSTHECLSIPVNGNVGNRCCPTKQHICSQPPQQGNHCSKISVGRYYFNIVTRIKKCLQECATFQYNGCNGNLNNFATQTECNNFCSSAGCAVGEVAFKDVNTKKAFDCNNVLINSCPANFQCRFNSLTSGYVCCGSTSMGKFYFFNVDHYILLSDVCPSEERAFINSLDETVRECAINVPGSCPADFLCRFNAQRNRYYCCAPTTENVCPDGRALFRAKKTLLPIRCTLNNPNTCPDGYSCQSRSKNVLQGFCCSARNVCKGDSEFLMDEKSKMPRICTPGAFISCPVGYRCHKQTPSSMSGFCCRGEINAISEGCPPGEYAYAKKNEVVACDPFNPENKGCPATFSCQFAVAFQRYQCCGKDPIEEDEIEQEEIRVSVADYRIFIPSNEFRKHNVRCGIGMSLQVSYIDSNTEIMFLSELGCPHSQVALVSNDHPVVCTASGASCPTGYFCQFSDRNKQFQCCGHKAGCPGESVAYLDMTGGAQECSVKLRNCPEGYSCQNAKQGKTICCTASRISARDRPTSSNSESVTPSITIAPIILSTGALIPTITMPSSITSSGHTGKSLCPPDTVLVNGECKVRGAVGSVCLLSSQCTSGAECVGQLCACGKKFREQDGRCIQVDTDGLIGIEEKGVKKQKCGEDQIEKDNTCLDKSQMGGSCTYDEQCQNGTTCTMKVCKCAPGSSPYKDRCLNNVNICEHPKQPVISLEYSIIQCAKQKCPKPSACVYSKMIGSYVCCSNAPIAMSKVGGGGATVRPITGIPGRIVSGGRVVAIGSVSGVGGKSVSKYTCPDGRTPMLFPQNNMPLVCNPVKGCPQVQFLKTIKLNNFQVCYTQGHTCTNKMCCPNGRVKRSEPCPRGWLMVDRDGTSQCEPQCSTPWYSPNMCKPSEEESDRPRMR</sequence>
<dbReference type="PRINTS" id="PR00759">
    <property type="entry name" value="BASICPTASE"/>
</dbReference>
<feature type="domain" description="BPTI/Kunitz inhibitor" evidence="2">
    <location>
        <begin position="741"/>
        <end position="799"/>
    </location>
</feature>